<proteinExistence type="predicted"/>
<accession>A0A0F8XRS4</accession>
<sequence>MNQERDNQGPTGKDAEYPDLPDTSSWQPRK</sequence>
<evidence type="ECO:0000313" key="2">
    <source>
        <dbReference type="EMBL" id="KKK71668.1"/>
    </source>
</evidence>
<dbReference type="AlphaFoldDB" id="A0A0F8XRS4"/>
<gene>
    <name evidence="2" type="ORF">LCGC14_2911590</name>
</gene>
<protein>
    <submittedName>
        <fullName evidence="2">Uncharacterized protein</fullName>
    </submittedName>
</protein>
<feature type="non-terminal residue" evidence="2">
    <location>
        <position position="30"/>
    </location>
</feature>
<evidence type="ECO:0000256" key="1">
    <source>
        <dbReference type="SAM" id="MobiDB-lite"/>
    </source>
</evidence>
<comment type="caution">
    <text evidence="2">The sequence shown here is derived from an EMBL/GenBank/DDBJ whole genome shotgun (WGS) entry which is preliminary data.</text>
</comment>
<name>A0A0F8XRS4_9ZZZZ</name>
<feature type="region of interest" description="Disordered" evidence="1">
    <location>
        <begin position="1"/>
        <end position="30"/>
    </location>
</feature>
<dbReference type="EMBL" id="LAZR01057626">
    <property type="protein sequence ID" value="KKK71668.1"/>
    <property type="molecule type" value="Genomic_DNA"/>
</dbReference>
<reference evidence="2" key="1">
    <citation type="journal article" date="2015" name="Nature">
        <title>Complex archaea that bridge the gap between prokaryotes and eukaryotes.</title>
        <authorList>
            <person name="Spang A."/>
            <person name="Saw J.H."/>
            <person name="Jorgensen S.L."/>
            <person name="Zaremba-Niedzwiedzka K."/>
            <person name="Martijn J."/>
            <person name="Lind A.E."/>
            <person name="van Eijk R."/>
            <person name="Schleper C."/>
            <person name="Guy L."/>
            <person name="Ettema T.J."/>
        </authorList>
    </citation>
    <scope>NUCLEOTIDE SEQUENCE</scope>
</reference>
<organism evidence="2">
    <name type="scientific">marine sediment metagenome</name>
    <dbReference type="NCBI Taxonomy" id="412755"/>
    <lineage>
        <taxon>unclassified sequences</taxon>
        <taxon>metagenomes</taxon>
        <taxon>ecological metagenomes</taxon>
    </lineage>
</organism>